<organism evidence="1 2">
    <name type="scientific">Stieleria bergensis</name>
    <dbReference type="NCBI Taxonomy" id="2528025"/>
    <lineage>
        <taxon>Bacteria</taxon>
        <taxon>Pseudomonadati</taxon>
        <taxon>Planctomycetota</taxon>
        <taxon>Planctomycetia</taxon>
        <taxon>Pirellulales</taxon>
        <taxon>Pirellulaceae</taxon>
        <taxon>Stieleria</taxon>
    </lineage>
</organism>
<dbReference type="AlphaFoldDB" id="A0A517SYC0"/>
<dbReference type="Proteomes" id="UP000315003">
    <property type="component" value="Chromosome"/>
</dbReference>
<keyword evidence="2" id="KW-1185">Reference proteome</keyword>
<evidence type="ECO:0000313" key="2">
    <source>
        <dbReference type="Proteomes" id="UP000315003"/>
    </source>
</evidence>
<name>A0A517SYC0_9BACT</name>
<gene>
    <name evidence="1" type="ORF">SV7mr_35510</name>
</gene>
<dbReference type="EMBL" id="CP036272">
    <property type="protein sequence ID" value="QDT61021.1"/>
    <property type="molecule type" value="Genomic_DNA"/>
</dbReference>
<protein>
    <submittedName>
        <fullName evidence="1">Uncharacterized protein</fullName>
    </submittedName>
</protein>
<evidence type="ECO:0000313" key="1">
    <source>
        <dbReference type="EMBL" id="QDT61021.1"/>
    </source>
</evidence>
<reference evidence="1 2" key="1">
    <citation type="submission" date="2019-02" db="EMBL/GenBank/DDBJ databases">
        <title>Deep-cultivation of Planctomycetes and their phenomic and genomic characterization uncovers novel biology.</title>
        <authorList>
            <person name="Wiegand S."/>
            <person name="Jogler M."/>
            <person name="Boedeker C."/>
            <person name="Pinto D."/>
            <person name="Vollmers J."/>
            <person name="Rivas-Marin E."/>
            <person name="Kohn T."/>
            <person name="Peeters S.H."/>
            <person name="Heuer A."/>
            <person name="Rast P."/>
            <person name="Oberbeckmann S."/>
            <person name="Bunk B."/>
            <person name="Jeske O."/>
            <person name="Meyerdierks A."/>
            <person name="Storesund J.E."/>
            <person name="Kallscheuer N."/>
            <person name="Luecker S."/>
            <person name="Lage O.M."/>
            <person name="Pohl T."/>
            <person name="Merkel B.J."/>
            <person name="Hornburger P."/>
            <person name="Mueller R.-W."/>
            <person name="Bruemmer F."/>
            <person name="Labrenz M."/>
            <person name="Spormann A.M."/>
            <person name="Op den Camp H."/>
            <person name="Overmann J."/>
            <person name="Amann R."/>
            <person name="Jetten M.S.M."/>
            <person name="Mascher T."/>
            <person name="Medema M.H."/>
            <person name="Devos D.P."/>
            <person name="Kaster A.-K."/>
            <person name="Ovreas L."/>
            <person name="Rohde M."/>
            <person name="Galperin M.Y."/>
            <person name="Jogler C."/>
        </authorList>
    </citation>
    <scope>NUCLEOTIDE SEQUENCE [LARGE SCALE GENOMIC DNA]</scope>
    <source>
        <strain evidence="1 2">SV_7m_r</strain>
    </source>
</reference>
<dbReference type="RefSeq" id="WP_145274569.1">
    <property type="nucleotide sequence ID" value="NZ_CP036272.1"/>
</dbReference>
<proteinExistence type="predicted"/>
<sequence length="63" mass="7064">MLIFCNNLPPKTLDVGNRVLELQEVVNAMWLATTFFNSLWHCGLGGGRSERLLADTPDGQQFK</sequence>
<accession>A0A517SYC0</accession>